<comment type="similarity">
    <text evidence="2">Belongs to the TACC family.</text>
</comment>
<dbReference type="InParanoid" id="A0A1W4X285"/>
<keyword evidence="8" id="KW-1185">Reference proteome</keyword>
<name>A0A1W4X285_AGRPL</name>
<dbReference type="AlphaFoldDB" id="A0A1W4X285"/>
<dbReference type="KEGG" id="apln:108740397"/>
<gene>
    <name evidence="9" type="primary">LOC108740397</name>
</gene>
<reference evidence="9" key="1">
    <citation type="submission" date="2025-08" db="UniProtKB">
        <authorList>
            <consortium name="RefSeq"/>
        </authorList>
    </citation>
    <scope>IDENTIFICATION</scope>
    <source>
        <tissue evidence="9">Entire body</tissue>
    </source>
</reference>
<evidence type="ECO:0000256" key="5">
    <source>
        <dbReference type="ARBA" id="ARBA00023212"/>
    </source>
</evidence>
<evidence type="ECO:0000256" key="2">
    <source>
        <dbReference type="ARBA" id="ARBA00009423"/>
    </source>
</evidence>
<dbReference type="Proteomes" id="UP000192223">
    <property type="component" value="Unplaced"/>
</dbReference>
<feature type="coiled-coil region" evidence="6">
    <location>
        <begin position="172"/>
        <end position="256"/>
    </location>
</feature>
<dbReference type="OrthoDB" id="10255048at2759"/>
<evidence type="ECO:0000256" key="1">
    <source>
        <dbReference type="ARBA" id="ARBA00004245"/>
    </source>
</evidence>
<evidence type="ECO:0000313" key="9">
    <source>
        <dbReference type="RefSeq" id="XP_018330199.1"/>
    </source>
</evidence>
<evidence type="ECO:0000256" key="6">
    <source>
        <dbReference type="SAM" id="Coils"/>
    </source>
</evidence>
<evidence type="ECO:0000313" key="8">
    <source>
        <dbReference type="Proteomes" id="UP000192223"/>
    </source>
</evidence>
<keyword evidence="5" id="KW-0206">Cytoskeleton</keyword>
<keyword evidence="4 6" id="KW-0175">Coiled coil</keyword>
<proteinExistence type="inferred from homology"/>
<sequence length="269" mass="31013">MDFMKLIHHVKEVSPLKDLGSISSRDIIASDSSRFRMLMRDKDLLITTLQKELKEKDNFLLEVSAAGATENLNQVQKLREEIDKLKGDNTKLELKNKELEDRLSQLSDIGGINNLLNDYEKMLGNLLSRCLKLEEEKNLVCKHLACLEFAFNDLLEKYERAKTIIFGFQKNQDVLLSQATKYESNLNNLEEKNKTYVEDTQKKINEFVEQLTKREKVHIGEVAKLKTKILQSQVKINDLEKKLSMAEKVSSNLSETSLFQPLSNDIYKA</sequence>
<evidence type="ECO:0000256" key="4">
    <source>
        <dbReference type="ARBA" id="ARBA00023054"/>
    </source>
</evidence>
<evidence type="ECO:0000259" key="7">
    <source>
        <dbReference type="Pfam" id="PF05010"/>
    </source>
</evidence>
<dbReference type="RefSeq" id="XP_018330199.1">
    <property type="nucleotide sequence ID" value="XM_018474697.1"/>
</dbReference>
<organism evidence="8 9">
    <name type="scientific">Agrilus planipennis</name>
    <name type="common">Emerald ash borer</name>
    <name type="synonym">Agrilus marcopoli</name>
    <dbReference type="NCBI Taxonomy" id="224129"/>
    <lineage>
        <taxon>Eukaryota</taxon>
        <taxon>Metazoa</taxon>
        <taxon>Ecdysozoa</taxon>
        <taxon>Arthropoda</taxon>
        <taxon>Hexapoda</taxon>
        <taxon>Insecta</taxon>
        <taxon>Pterygota</taxon>
        <taxon>Neoptera</taxon>
        <taxon>Endopterygota</taxon>
        <taxon>Coleoptera</taxon>
        <taxon>Polyphaga</taxon>
        <taxon>Elateriformia</taxon>
        <taxon>Buprestoidea</taxon>
        <taxon>Buprestidae</taxon>
        <taxon>Agrilinae</taxon>
        <taxon>Agrilus</taxon>
    </lineage>
</organism>
<dbReference type="GeneID" id="108740397"/>
<keyword evidence="3" id="KW-0963">Cytoplasm</keyword>
<evidence type="ECO:0000256" key="3">
    <source>
        <dbReference type="ARBA" id="ARBA00022490"/>
    </source>
</evidence>
<accession>A0A1W4X285</accession>
<dbReference type="Pfam" id="PF05010">
    <property type="entry name" value="TACC_C"/>
    <property type="match status" value="1"/>
</dbReference>
<comment type="subcellular location">
    <subcellularLocation>
        <location evidence="1">Cytoplasm</location>
        <location evidence="1">Cytoskeleton</location>
    </subcellularLocation>
</comment>
<dbReference type="InterPro" id="IPR007707">
    <property type="entry name" value="TACC_C"/>
</dbReference>
<dbReference type="GO" id="GO:0005856">
    <property type="term" value="C:cytoskeleton"/>
    <property type="evidence" value="ECO:0007669"/>
    <property type="project" value="UniProtKB-SubCell"/>
</dbReference>
<feature type="domain" description="Transforming acidic coiled-coil-containing protein C-terminal" evidence="7">
    <location>
        <begin position="73"/>
        <end position="248"/>
    </location>
</feature>
<feature type="coiled-coil region" evidence="6">
    <location>
        <begin position="68"/>
        <end position="136"/>
    </location>
</feature>
<protein>
    <submittedName>
        <fullName evidence="9">Transforming acidic coiled-coil-containing protein 1-like</fullName>
    </submittedName>
</protein>